<dbReference type="PaxDb" id="7165-AGAP012200-PA"/>
<sequence length="125" mass="13307">SSTISQRHERVVVPSCWPAEATSANAEQQSAPVLESAGGSHDNGRETSHTCVSTARVGISSHAEHVQLKLRHRSKRSSTRTGAATAAAASTTEWVQRFNGPYTVGNKGRICQKEISAILLVGVSR</sequence>
<evidence type="ECO:0000256" key="1">
    <source>
        <dbReference type="SAM" id="MobiDB-lite"/>
    </source>
</evidence>
<accession>Q5TN32</accession>
<dbReference type="AlphaFoldDB" id="Q5TN32"/>
<protein>
    <submittedName>
        <fullName evidence="2">AGAP012200-PA</fullName>
    </submittedName>
</protein>
<dbReference type="EnsemblMetazoa" id="AGAP012200-RA">
    <property type="protein sequence ID" value="AGAP012200-PA"/>
    <property type="gene ID" value="AGAP012200"/>
</dbReference>
<dbReference type="EMBL" id="AAAB01008986">
    <property type="protein sequence ID" value="EAL38730.1"/>
    <property type="molecule type" value="Genomic_DNA"/>
</dbReference>
<proteinExistence type="predicted"/>
<evidence type="ECO:0000313" key="4">
    <source>
        <dbReference type="Proteomes" id="UP000007062"/>
    </source>
</evidence>
<evidence type="ECO:0000313" key="3">
    <source>
        <dbReference type="EnsemblMetazoa" id="AGAP012200-PA"/>
    </source>
</evidence>
<dbReference type="HOGENOM" id="CLU_1998143_0_0_1"/>
<dbReference type="Proteomes" id="UP000007062">
    <property type="component" value="Chromosome 3L"/>
</dbReference>
<reference evidence="2" key="4">
    <citation type="journal article" date="2007" name="Genome Biol.">
        <title>Update of the Anopheles gambiae PEST genome assembly.</title>
        <authorList>
            <person name="Sharakhova M.V."/>
            <person name="Hammond M.P."/>
            <person name="Lobo N.F."/>
            <person name="Krzywinski J."/>
            <person name="Unger M.F."/>
            <person name="Hillenmeyer M.E."/>
            <person name="Bruggner R.V."/>
            <person name="Birney E."/>
            <person name="Collins F.H."/>
        </authorList>
    </citation>
    <scope>NUCLEOTIDE SEQUENCE</scope>
    <source>
        <strain evidence="2">PEST</strain>
    </source>
</reference>
<reference evidence="2 4" key="1">
    <citation type="journal article" date="2002" name="Science">
        <title>The genome sequence of the malaria mosquito Anopheles gambiae.</title>
        <authorList>
            <person name="Holt R.A."/>
            <person name="Subramanian G.M."/>
            <person name="Halpern A."/>
            <person name="Sutton G.G."/>
            <person name="Charlab R."/>
            <person name="Nusskern D.R."/>
            <person name="Wincker P."/>
            <person name="Clark A.G."/>
            <person name="Ribeiro J.M."/>
            <person name="Wides R."/>
            <person name="Salzberg S.L."/>
            <person name="Loftus B."/>
            <person name="Yandell M."/>
            <person name="Majoros W.H."/>
            <person name="Rusch D.B."/>
            <person name="Lai Z."/>
            <person name="Kraft C.L."/>
            <person name="Abril J.F."/>
            <person name="Anthouard V."/>
            <person name="Arensburger P."/>
            <person name="Atkinson P.W."/>
            <person name="Baden H."/>
            <person name="de Berardinis V."/>
            <person name="Baldwin D."/>
            <person name="Benes V."/>
            <person name="Biedler J."/>
            <person name="Blass C."/>
            <person name="Bolanos R."/>
            <person name="Boscus D."/>
            <person name="Barnstead M."/>
            <person name="Cai S."/>
            <person name="Center A."/>
            <person name="Chaturverdi K."/>
            <person name="Christophides G.K."/>
            <person name="Chrystal M.A."/>
            <person name="Clamp M."/>
            <person name="Cravchik A."/>
            <person name="Curwen V."/>
            <person name="Dana A."/>
            <person name="Delcher A."/>
            <person name="Dew I."/>
            <person name="Evans C.A."/>
            <person name="Flanigan M."/>
            <person name="Grundschober-Freimoser A."/>
            <person name="Friedli L."/>
            <person name="Gu Z."/>
            <person name="Guan P."/>
            <person name="Guigo R."/>
            <person name="Hillenmeyer M.E."/>
            <person name="Hladun S.L."/>
            <person name="Hogan J.R."/>
            <person name="Hong Y.S."/>
            <person name="Hoover J."/>
            <person name="Jaillon O."/>
            <person name="Ke Z."/>
            <person name="Kodira C."/>
            <person name="Kokoza E."/>
            <person name="Koutsos A."/>
            <person name="Letunic I."/>
            <person name="Levitsky A."/>
            <person name="Liang Y."/>
            <person name="Lin J.J."/>
            <person name="Lobo N.F."/>
            <person name="Lopez J.R."/>
            <person name="Malek J.A."/>
            <person name="McIntosh T.C."/>
            <person name="Meister S."/>
            <person name="Miller J."/>
            <person name="Mobarry C."/>
            <person name="Mongin E."/>
            <person name="Murphy S.D."/>
            <person name="O'Brochta D.A."/>
            <person name="Pfannkoch C."/>
            <person name="Qi R."/>
            <person name="Regier M.A."/>
            <person name="Remington K."/>
            <person name="Shao H."/>
            <person name="Sharakhova M.V."/>
            <person name="Sitter C.D."/>
            <person name="Shetty J."/>
            <person name="Smith T.J."/>
            <person name="Strong R."/>
            <person name="Sun J."/>
            <person name="Thomasova D."/>
            <person name="Ton L.Q."/>
            <person name="Topalis P."/>
            <person name="Tu Z."/>
            <person name="Unger M.F."/>
            <person name="Walenz B."/>
            <person name="Wang A."/>
            <person name="Wang J."/>
            <person name="Wang M."/>
            <person name="Wang X."/>
            <person name="Woodford K.J."/>
            <person name="Wortman J.R."/>
            <person name="Wu M."/>
            <person name="Yao A."/>
            <person name="Zdobnov E.M."/>
            <person name="Zhang H."/>
            <person name="Zhao Q."/>
            <person name="Zhao S."/>
            <person name="Zhu S.C."/>
            <person name="Zhimulev I."/>
            <person name="Coluzzi M."/>
            <person name="della Torre A."/>
            <person name="Roth C.W."/>
            <person name="Louis C."/>
            <person name="Kalush F."/>
            <person name="Mural R.J."/>
            <person name="Myers E.W."/>
            <person name="Adams M.D."/>
            <person name="Smith H.O."/>
            <person name="Broder S."/>
            <person name="Gardner M.J."/>
            <person name="Fraser C.M."/>
            <person name="Birney E."/>
            <person name="Bork P."/>
            <person name="Brey P.T."/>
            <person name="Venter J.C."/>
            <person name="Weissenbach J."/>
            <person name="Kafatos F.C."/>
            <person name="Collins F.H."/>
            <person name="Hoffman S.L."/>
        </authorList>
    </citation>
    <scope>NUCLEOTIDE SEQUENCE [LARGE SCALE GENOMIC DNA]</scope>
    <source>
        <strain evidence="2 4">PEST</strain>
    </source>
</reference>
<feature type="non-terminal residue" evidence="2">
    <location>
        <position position="1"/>
    </location>
</feature>
<reference evidence="3" key="6">
    <citation type="submission" date="2020-05" db="UniProtKB">
        <authorList>
            <consortium name="EnsemblMetazoa"/>
        </authorList>
    </citation>
    <scope>IDENTIFICATION</scope>
    <source>
        <strain evidence="3">PEST</strain>
    </source>
</reference>
<reference evidence="2 3" key="3">
    <citation type="journal article" date="2004" name="Trends Parasitol.">
        <title>The Anopheles gambiae genome: an update.</title>
        <authorList>
            <person name="Mongin E."/>
            <person name="Louis C."/>
            <person name="Holt R.A."/>
            <person name="Birney E."/>
            <person name="Collins F.H."/>
        </authorList>
    </citation>
    <scope>NUCLEOTIDE SEQUENCE</scope>
    <source>
        <strain evidence="2 3">PEST</strain>
    </source>
</reference>
<organism evidence="2">
    <name type="scientific">Anopheles gambiae</name>
    <name type="common">African malaria mosquito</name>
    <dbReference type="NCBI Taxonomy" id="7165"/>
    <lineage>
        <taxon>Eukaryota</taxon>
        <taxon>Metazoa</taxon>
        <taxon>Ecdysozoa</taxon>
        <taxon>Arthropoda</taxon>
        <taxon>Hexapoda</taxon>
        <taxon>Insecta</taxon>
        <taxon>Pterygota</taxon>
        <taxon>Neoptera</taxon>
        <taxon>Endopterygota</taxon>
        <taxon>Diptera</taxon>
        <taxon>Nematocera</taxon>
        <taxon>Culicoidea</taxon>
        <taxon>Culicidae</taxon>
        <taxon>Anophelinae</taxon>
        <taxon>Anopheles</taxon>
    </lineage>
</organism>
<evidence type="ECO:0000313" key="2">
    <source>
        <dbReference type="EMBL" id="EAL38730.1"/>
    </source>
</evidence>
<feature type="region of interest" description="Disordered" evidence="1">
    <location>
        <begin position="21"/>
        <end position="56"/>
    </location>
</feature>
<keyword evidence="4" id="KW-1185">Reference proteome</keyword>
<name>Q5TN32_ANOGA</name>
<gene>
    <name evidence="2" type="ORF">AgaP_AGAP012200</name>
</gene>
<reference evidence="2" key="2">
    <citation type="submission" date="2002-03" db="EMBL/GenBank/DDBJ databases">
        <authorList>
            <consortium name="The Anopheles Genome Sequencing Consortium"/>
        </authorList>
    </citation>
    <scope>NUCLEOTIDE SEQUENCE</scope>
    <source>
        <strain evidence="2">PEST</strain>
    </source>
</reference>
<dbReference type="VEuPathDB" id="VectorBase:AGAP012200"/>
<reference evidence="2" key="5">
    <citation type="submission" date="2011-05" db="EMBL/GenBank/DDBJ databases">
        <authorList>
            <consortium name="VectorBase"/>
        </authorList>
    </citation>
    <scope>NUCLEOTIDE SEQUENCE</scope>
    <source>
        <strain evidence="2">PEST</strain>
    </source>
</reference>
<feature type="compositionally biased region" description="Polar residues" evidence="1">
    <location>
        <begin position="22"/>
        <end position="31"/>
    </location>
</feature>